<dbReference type="PANTHER" id="PTHR30204:SF93">
    <property type="entry name" value="HTH MERR-TYPE DOMAIN-CONTAINING PROTEIN"/>
    <property type="match status" value="1"/>
</dbReference>
<dbReference type="Pfam" id="PF13411">
    <property type="entry name" value="MerR_1"/>
    <property type="match status" value="1"/>
</dbReference>
<dbReference type="EMBL" id="JABJWZ010000092">
    <property type="protein sequence ID" value="MBB1254167.1"/>
    <property type="molecule type" value="Genomic_DNA"/>
</dbReference>
<evidence type="ECO:0000313" key="5">
    <source>
        <dbReference type="EMBL" id="MBB1254167.1"/>
    </source>
</evidence>
<evidence type="ECO:0000256" key="1">
    <source>
        <dbReference type="ARBA" id="ARBA00023125"/>
    </source>
</evidence>
<name>A0A7W3WKU9_9ACTN</name>
<evidence type="ECO:0000256" key="3">
    <source>
        <dbReference type="SAM" id="MobiDB-lite"/>
    </source>
</evidence>
<sequence length="201" mass="22120">MADPAVTWSTLGPDADQPQRPTPLSLGRPRTPPSPARPRRRRRGAVRGPVVRTVDPAGRNEGGTVQIGELSDRTGASRRSIRYYEQQGLLEAARTSKGWREYGEQAVNRVLNVRALLAAGLTVEDIRVVVPCLDMKTEEFLACDDGPDEVLVVYEQRLAVVEARAAELRRHRAELVERIARLRAGASSPEDFARSLSSTDA</sequence>
<dbReference type="InterPro" id="IPR000551">
    <property type="entry name" value="MerR-type_HTH_dom"/>
</dbReference>
<dbReference type="InterPro" id="IPR047057">
    <property type="entry name" value="MerR_fam"/>
</dbReference>
<dbReference type="GO" id="GO:0003677">
    <property type="term" value="F:DNA binding"/>
    <property type="evidence" value="ECO:0007669"/>
    <property type="project" value="UniProtKB-KW"/>
</dbReference>
<dbReference type="PANTHER" id="PTHR30204">
    <property type="entry name" value="REDOX-CYCLING DRUG-SENSING TRANSCRIPTIONAL ACTIVATOR SOXR"/>
    <property type="match status" value="1"/>
</dbReference>
<dbReference type="PROSITE" id="PS50937">
    <property type="entry name" value="HTH_MERR_2"/>
    <property type="match status" value="1"/>
</dbReference>
<reference evidence="6" key="1">
    <citation type="submission" date="2020-05" db="EMBL/GenBank/DDBJ databases">
        <title>Classification of alakaliphilic streptomycetes isolated from an alkaline soil next to Lonar Crater, India and a proposal for the recognition of Streptomyces alkaliterrae sp. nov.</title>
        <authorList>
            <person name="Golinska P."/>
        </authorList>
    </citation>
    <scope>NUCLEOTIDE SEQUENCE [LARGE SCALE GENOMIC DNA]</scope>
    <source>
        <strain evidence="6">OF3</strain>
    </source>
</reference>
<dbReference type="Proteomes" id="UP000525686">
    <property type="component" value="Unassembled WGS sequence"/>
</dbReference>
<keyword evidence="2" id="KW-0175">Coiled coil</keyword>
<dbReference type="PRINTS" id="PR00040">
    <property type="entry name" value="HTHMERR"/>
</dbReference>
<evidence type="ECO:0000259" key="4">
    <source>
        <dbReference type="PROSITE" id="PS50937"/>
    </source>
</evidence>
<dbReference type="AlphaFoldDB" id="A0A7W3WKU9"/>
<protein>
    <submittedName>
        <fullName evidence="5">MerR family transcriptional regulator</fullName>
    </submittedName>
</protein>
<feature type="domain" description="HTH merR-type" evidence="4">
    <location>
        <begin position="64"/>
        <end position="132"/>
    </location>
</feature>
<dbReference type="GO" id="GO:0003700">
    <property type="term" value="F:DNA-binding transcription factor activity"/>
    <property type="evidence" value="ECO:0007669"/>
    <property type="project" value="InterPro"/>
</dbReference>
<proteinExistence type="predicted"/>
<comment type="caution">
    <text evidence="5">The sequence shown here is derived from an EMBL/GenBank/DDBJ whole genome shotgun (WGS) entry which is preliminary data.</text>
</comment>
<organism evidence="5 6">
    <name type="scientific">Streptomyces alkaliterrae</name>
    <dbReference type="NCBI Taxonomy" id="2213162"/>
    <lineage>
        <taxon>Bacteria</taxon>
        <taxon>Bacillati</taxon>
        <taxon>Actinomycetota</taxon>
        <taxon>Actinomycetes</taxon>
        <taxon>Kitasatosporales</taxon>
        <taxon>Streptomycetaceae</taxon>
        <taxon>Streptomyces</taxon>
    </lineage>
</organism>
<feature type="region of interest" description="Disordered" evidence="3">
    <location>
        <begin position="1"/>
        <end position="65"/>
    </location>
</feature>
<dbReference type="InterPro" id="IPR009061">
    <property type="entry name" value="DNA-bd_dom_put_sf"/>
</dbReference>
<dbReference type="SUPFAM" id="SSF46955">
    <property type="entry name" value="Putative DNA-binding domain"/>
    <property type="match status" value="1"/>
</dbReference>
<feature type="coiled-coil region" evidence="2">
    <location>
        <begin position="151"/>
        <end position="185"/>
    </location>
</feature>
<dbReference type="SMART" id="SM00422">
    <property type="entry name" value="HTH_MERR"/>
    <property type="match status" value="1"/>
</dbReference>
<gene>
    <name evidence="5" type="ORF">H3146_12420</name>
</gene>
<accession>A0A7W3WKU9</accession>
<dbReference type="Gene3D" id="1.10.1660.10">
    <property type="match status" value="1"/>
</dbReference>
<evidence type="ECO:0000313" key="6">
    <source>
        <dbReference type="Proteomes" id="UP000525686"/>
    </source>
</evidence>
<evidence type="ECO:0000256" key="2">
    <source>
        <dbReference type="SAM" id="Coils"/>
    </source>
</evidence>
<keyword evidence="1" id="KW-0238">DNA-binding</keyword>